<dbReference type="Proteomes" id="UP000233399">
    <property type="component" value="Unassembled WGS sequence"/>
</dbReference>
<sequence>MFDRAFTQGLSVTRLGIQRLEDVLALCAGIDATKKARNPKKHPELRSLGAVTLKVNQVRDVLFPGCKSLAFRVYDTARPKDTAHADIVGTKYFGDSDNLDKKVEPLRNHVQYVLAKRMNLVPS</sequence>
<dbReference type="AlphaFoldDB" id="A0A2N1IN19"/>
<name>A0A2N1IN19_9PSED</name>
<evidence type="ECO:0000313" key="2">
    <source>
        <dbReference type="Proteomes" id="UP000233399"/>
    </source>
</evidence>
<reference evidence="1 2" key="1">
    <citation type="submission" date="2017-12" db="EMBL/GenBank/DDBJ databases">
        <title>Isolation and characterization of an aerobic denitrifying Pseudomonas monteilii CY06 from aquaculture ponds.</title>
        <authorList>
            <person name="Ma Q."/>
            <person name="Cai Y."/>
            <person name="He Z."/>
        </authorList>
    </citation>
    <scope>NUCLEOTIDE SEQUENCE [LARGE SCALE GENOMIC DNA]</scope>
    <source>
        <strain evidence="1 2">CY06</strain>
    </source>
</reference>
<comment type="caution">
    <text evidence="1">The sequence shown here is derived from an EMBL/GenBank/DDBJ whole genome shotgun (WGS) entry which is preliminary data.</text>
</comment>
<protein>
    <submittedName>
        <fullName evidence="1">Uncharacterized protein</fullName>
    </submittedName>
</protein>
<accession>A0A2N1IN19</accession>
<dbReference type="EMBL" id="PJCG01000052">
    <property type="protein sequence ID" value="PKI19651.1"/>
    <property type="molecule type" value="Genomic_DNA"/>
</dbReference>
<evidence type="ECO:0000313" key="1">
    <source>
        <dbReference type="EMBL" id="PKI19651.1"/>
    </source>
</evidence>
<gene>
    <name evidence="1" type="ORF">CXB65_21595</name>
</gene>
<organism evidence="1 2">
    <name type="scientific">Pseudomonas monteilii</name>
    <dbReference type="NCBI Taxonomy" id="76759"/>
    <lineage>
        <taxon>Bacteria</taxon>
        <taxon>Pseudomonadati</taxon>
        <taxon>Pseudomonadota</taxon>
        <taxon>Gammaproteobacteria</taxon>
        <taxon>Pseudomonadales</taxon>
        <taxon>Pseudomonadaceae</taxon>
        <taxon>Pseudomonas</taxon>
    </lineage>
</organism>
<proteinExistence type="predicted"/>